<keyword evidence="1" id="KW-0812">Transmembrane</keyword>
<feature type="transmembrane region" description="Helical" evidence="1">
    <location>
        <begin position="9"/>
        <end position="26"/>
    </location>
</feature>
<gene>
    <name evidence="2" type="ORF">THITH_06385</name>
</gene>
<dbReference type="RefSeq" id="WP_006748616.1">
    <property type="nucleotide sequence ID" value="NZ_CP007029.1"/>
</dbReference>
<proteinExistence type="predicted"/>
<evidence type="ECO:0000256" key="1">
    <source>
        <dbReference type="SAM" id="Phobius"/>
    </source>
</evidence>
<organism evidence="2 3">
    <name type="scientific">Thioalkalivibrio paradoxus ARh 1</name>
    <dbReference type="NCBI Taxonomy" id="713585"/>
    <lineage>
        <taxon>Bacteria</taxon>
        <taxon>Pseudomonadati</taxon>
        <taxon>Pseudomonadota</taxon>
        <taxon>Gammaproteobacteria</taxon>
        <taxon>Chromatiales</taxon>
        <taxon>Ectothiorhodospiraceae</taxon>
        <taxon>Thioalkalivibrio</taxon>
    </lineage>
</organism>
<feature type="transmembrane region" description="Helical" evidence="1">
    <location>
        <begin position="46"/>
        <end position="64"/>
    </location>
</feature>
<protein>
    <recommendedName>
        <fullName evidence="4">DUF3185 domain-containing protein</fullName>
    </recommendedName>
</protein>
<evidence type="ECO:0008006" key="4">
    <source>
        <dbReference type="Google" id="ProtNLM"/>
    </source>
</evidence>
<evidence type="ECO:0000313" key="2">
    <source>
        <dbReference type="EMBL" id="AHE97945.1"/>
    </source>
</evidence>
<dbReference type="AlphaFoldDB" id="W0DM34"/>
<accession>W0DM34</accession>
<dbReference type="OrthoDB" id="5787089at2"/>
<dbReference type="EMBL" id="CP007029">
    <property type="protein sequence ID" value="AHE97945.1"/>
    <property type="molecule type" value="Genomic_DNA"/>
</dbReference>
<evidence type="ECO:0000313" key="3">
    <source>
        <dbReference type="Proteomes" id="UP000005289"/>
    </source>
</evidence>
<keyword evidence="3" id="KW-1185">Reference proteome</keyword>
<keyword evidence="1" id="KW-0472">Membrane</keyword>
<keyword evidence="1" id="KW-1133">Transmembrane helix</keyword>
<reference evidence="2 3" key="1">
    <citation type="submission" date="2013-12" db="EMBL/GenBank/DDBJ databases">
        <authorList>
            <consortium name="DOE Joint Genome Institute"/>
            <person name="Muyzer G."/>
            <person name="Huntemann M."/>
            <person name="Han J."/>
            <person name="Chen A."/>
            <person name="Kyrpides N."/>
            <person name="Mavromatis K."/>
            <person name="Markowitz V."/>
            <person name="Palaniappan K."/>
            <person name="Ivanova N."/>
            <person name="Schaumberg A."/>
            <person name="Pati A."/>
            <person name="Liolios K."/>
            <person name="Nordberg H.P."/>
            <person name="Cantor M.N."/>
            <person name="Hua S.X."/>
            <person name="Woyke T."/>
        </authorList>
    </citation>
    <scope>NUCLEOTIDE SEQUENCE [LARGE SCALE GENOMIC DNA]</scope>
    <source>
        <strain evidence="2 3">ARh 1</strain>
    </source>
</reference>
<dbReference type="HOGENOM" id="CLU_2792724_0_0_6"/>
<sequence length="68" mass="7335">MKRRRIDEGLVIVGLVLVGIGGYALYQGEIFLSRLTVSEGQSMGGVGALVIGALFVVAGIYFLYQSRR</sequence>
<dbReference type="Proteomes" id="UP000005289">
    <property type="component" value="Chromosome"/>
</dbReference>
<name>W0DM34_9GAMM</name>
<dbReference type="KEGG" id="tti:THITH_06385"/>